<keyword evidence="3" id="KW-1185">Reference proteome</keyword>
<dbReference type="Proteomes" id="UP000295678">
    <property type="component" value="Unassembled WGS sequence"/>
</dbReference>
<feature type="signal peptide" evidence="1">
    <location>
        <begin position="1"/>
        <end position="23"/>
    </location>
</feature>
<evidence type="ECO:0000313" key="2">
    <source>
        <dbReference type="EMBL" id="TCT11714.1"/>
    </source>
</evidence>
<keyword evidence="1" id="KW-0732">Signal</keyword>
<sequence length="267" mass="29462">MRGCRTCIIMLALIGWSVGTAGAEPPPGFITFKVDTFSAKLDEIDVTLPHELAMKIQLKEGAAEIDLWGEADLSDLQLKTPGMLQGDKKNEECGDRLDVFDVSLVPAGNSARLCGQIRYERWYCTYAKVPEFKGIKVTFKERQTSKNKVLSQSGRICTELWPVVEADGRSVRLDGDVQKVDLSGALGIISDALGLEGLFKDQIRGSLRTALAQVQASIPDEFSRYQPVLKSMRFVERSEGRLGVVAEAAVTVDQNDLEELQRLLSPR</sequence>
<protein>
    <recommendedName>
        <fullName evidence="4">DUF4403 family protein</fullName>
    </recommendedName>
</protein>
<accession>A0A4R3MD94</accession>
<dbReference type="AlphaFoldDB" id="A0A4R3MD94"/>
<feature type="chain" id="PRO_5020299006" description="DUF4403 family protein" evidence="1">
    <location>
        <begin position="24"/>
        <end position="267"/>
    </location>
</feature>
<comment type="caution">
    <text evidence="2">The sequence shown here is derived from an EMBL/GenBank/DDBJ whole genome shotgun (WGS) entry which is preliminary data.</text>
</comment>
<proteinExistence type="predicted"/>
<evidence type="ECO:0000256" key="1">
    <source>
        <dbReference type="SAM" id="SignalP"/>
    </source>
</evidence>
<gene>
    <name evidence="2" type="ORF">EDC22_10323</name>
</gene>
<reference evidence="2 3" key="1">
    <citation type="submission" date="2019-03" db="EMBL/GenBank/DDBJ databases">
        <title>Genomic Encyclopedia of Type Strains, Phase IV (KMG-IV): sequencing the most valuable type-strain genomes for metagenomic binning, comparative biology and taxonomic classification.</title>
        <authorList>
            <person name="Goeker M."/>
        </authorList>
    </citation>
    <scope>NUCLEOTIDE SEQUENCE [LARGE SCALE GENOMIC DNA]</scope>
    <source>
        <strain evidence="2 3">DSM 19345</strain>
    </source>
</reference>
<name>A0A4R3MD94_9HYPH</name>
<evidence type="ECO:0008006" key="4">
    <source>
        <dbReference type="Google" id="ProtNLM"/>
    </source>
</evidence>
<dbReference type="EMBL" id="SMAK01000003">
    <property type="protein sequence ID" value="TCT11714.1"/>
    <property type="molecule type" value="Genomic_DNA"/>
</dbReference>
<evidence type="ECO:0000313" key="3">
    <source>
        <dbReference type="Proteomes" id="UP000295678"/>
    </source>
</evidence>
<organism evidence="2 3">
    <name type="scientific">Tepidamorphus gemmatus</name>
    <dbReference type="NCBI Taxonomy" id="747076"/>
    <lineage>
        <taxon>Bacteria</taxon>
        <taxon>Pseudomonadati</taxon>
        <taxon>Pseudomonadota</taxon>
        <taxon>Alphaproteobacteria</taxon>
        <taxon>Hyphomicrobiales</taxon>
        <taxon>Tepidamorphaceae</taxon>
        <taxon>Tepidamorphus</taxon>
    </lineage>
</organism>